<sequence length="101" mass="12189">MELPDEIISKIMTYHSNVRFDKDELLDSVKLRKTYYECTNCATKGNIYILYNLLDSDERVGVLFFKWVVKHINPEWYWRDLYYDHYTRGLGCPLGPPYIQR</sequence>
<organism evidence="1">
    <name type="scientific">viral metagenome</name>
    <dbReference type="NCBI Taxonomy" id="1070528"/>
    <lineage>
        <taxon>unclassified sequences</taxon>
        <taxon>metagenomes</taxon>
        <taxon>organismal metagenomes</taxon>
    </lineage>
</organism>
<proteinExistence type="predicted"/>
<accession>A0A6C0JUE1</accession>
<protein>
    <submittedName>
        <fullName evidence="1">Uncharacterized protein</fullName>
    </submittedName>
</protein>
<evidence type="ECO:0000313" key="1">
    <source>
        <dbReference type="EMBL" id="QHU09159.1"/>
    </source>
</evidence>
<reference evidence="1" key="1">
    <citation type="journal article" date="2020" name="Nature">
        <title>Giant virus diversity and host interactions through global metagenomics.</title>
        <authorList>
            <person name="Schulz F."/>
            <person name="Roux S."/>
            <person name="Paez-Espino D."/>
            <person name="Jungbluth S."/>
            <person name="Walsh D.A."/>
            <person name="Denef V.J."/>
            <person name="McMahon K.D."/>
            <person name="Konstantinidis K.T."/>
            <person name="Eloe-Fadrosh E.A."/>
            <person name="Kyrpides N.C."/>
            <person name="Woyke T."/>
        </authorList>
    </citation>
    <scope>NUCLEOTIDE SEQUENCE</scope>
    <source>
        <strain evidence="1">GVMAG-S-1074260-58</strain>
    </source>
</reference>
<name>A0A6C0JUE1_9ZZZZ</name>
<dbReference type="EMBL" id="MN740705">
    <property type="protein sequence ID" value="QHU09159.1"/>
    <property type="molecule type" value="Genomic_DNA"/>
</dbReference>
<dbReference type="AlphaFoldDB" id="A0A6C0JUE1"/>